<reference evidence="2" key="1">
    <citation type="submission" date="2016-10" db="EMBL/GenBank/DDBJ databases">
        <authorList>
            <person name="Varghese N."/>
            <person name="Submissions S."/>
        </authorList>
    </citation>
    <scope>NUCLEOTIDE SEQUENCE [LARGE SCALE GENOMIC DNA]</scope>
    <source>
        <strain evidence="2">DSM 25751</strain>
    </source>
</reference>
<name>A0A1H6UR70_9LACT</name>
<dbReference type="InterPro" id="IPR052349">
    <property type="entry name" value="Metallo-hydrolase_Enzymes"/>
</dbReference>
<evidence type="ECO:0000313" key="2">
    <source>
        <dbReference type="Proteomes" id="UP000198564"/>
    </source>
</evidence>
<dbReference type="OrthoDB" id="9815027at2"/>
<keyword evidence="2" id="KW-1185">Reference proteome</keyword>
<organism evidence="1 2">
    <name type="scientific">Alkalibacterium gilvum</name>
    <dbReference type="NCBI Taxonomy" id="1130080"/>
    <lineage>
        <taxon>Bacteria</taxon>
        <taxon>Bacillati</taxon>
        <taxon>Bacillota</taxon>
        <taxon>Bacilli</taxon>
        <taxon>Lactobacillales</taxon>
        <taxon>Carnobacteriaceae</taxon>
        <taxon>Alkalibacterium</taxon>
    </lineage>
</organism>
<dbReference type="SUPFAM" id="SSF51556">
    <property type="entry name" value="Metallo-dependent hydrolases"/>
    <property type="match status" value="1"/>
</dbReference>
<evidence type="ECO:0008006" key="3">
    <source>
        <dbReference type="Google" id="ProtNLM"/>
    </source>
</evidence>
<dbReference type="Proteomes" id="UP000198564">
    <property type="component" value="Unassembled WGS sequence"/>
</dbReference>
<dbReference type="GO" id="GO:0016814">
    <property type="term" value="F:hydrolase activity, acting on carbon-nitrogen (but not peptide) bonds, in cyclic amidines"/>
    <property type="evidence" value="ECO:0007669"/>
    <property type="project" value="TreeGrafter"/>
</dbReference>
<dbReference type="EMBL" id="FNYW01000036">
    <property type="protein sequence ID" value="SEI94771.1"/>
    <property type="molecule type" value="Genomic_DNA"/>
</dbReference>
<proteinExistence type="predicted"/>
<dbReference type="InterPro" id="IPR032466">
    <property type="entry name" value="Metal_Hydrolase"/>
</dbReference>
<dbReference type="AlphaFoldDB" id="A0A1H6UR70"/>
<dbReference type="PANTHER" id="PTHR32027">
    <property type="entry name" value="CYTOSINE DEAMINASE"/>
    <property type="match status" value="1"/>
</dbReference>
<evidence type="ECO:0000313" key="1">
    <source>
        <dbReference type="EMBL" id="SEI94771.1"/>
    </source>
</evidence>
<dbReference type="RefSeq" id="WP_091635991.1">
    <property type="nucleotide sequence ID" value="NZ_FNYW01000036.1"/>
</dbReference>
<gene>
    <name evidence="1" type="ORF">SAMN04488113_1364</name>
</gene>
<sequence length="129" mass="14642">MVQHYINNGHTHIRTHVNVDPVIKTKHLEIAERVLKSFQDQITYEIVAFPQHGLLAHEDMPSLLREALESGATKLGGLDPAGIDKNIENSLQVTMNIAKEYGVDVDLHLHDRGQVGFYTMDKWLDMVEE</sequence>
<dbReference type="STRING" id="1130080.SAMN04488113_1364"/>
<accession>A0A1H6UR70</accession>
<dbReference type="PANTHER" id="PTHR32027:SF9">
    <property type="entry name" value="BLL3847 PROTEIN"/>
    <property type="match status" value="1"/>
</dbReference>
<protein>
    <recommendedName>
        <fullName evidence="3">Amidohydrolase family protein</fullName>
    </recommendedName>
</protein>
<dbReference type="Gene3D" id="3.20.20.140">
    <property type="entry name" value="Metal-dependent hydrolases"/>
    <property type="match status" value="1"/>
</dbReference>